<evidence type="ECO:0000259" key="3">
    <source>
        <dbReference type="PROSITE" id="PS51898"/>
    </source>
</evidence>
<accession>A0A6I0MSZ2</accession>
<keyword evidence="1" id="KW-0233">DNA recombination</keyword>
<keyword evidence="2" id="KW-1133">Transmembrane helix</keyword>
<sequence>MSLKNSNVTSDYIEWDSMLSLVRKLYRDKEYRLSLLIGCGCFFGLRISDLLTLTWTMLLDNDRFMLIEKKTGKRREIKINGDFQKHIRECYKVLNITNKNESCFISRKKMVYSTQRINVLFKEVKSKYSLKVEHFSTHSMRKTFGRKVVEAAGENSEFALIKLSELFNHSDVQTTRRYLGLRTEELMETYDMLNF</sequence>
<evidence type="ECO:0000256" key="2">
    <source>
        <dbReference type="SAM" id="Phobius"/>
    </source>
</evidence>
<dbReference type="InterPro" id="IPR011010">
    <property type="entry name" value="DNA_brk_join_enz"/>
</dbReference>
<dbReference type="Gene3D" id="1.10.443.10">
    <property type="entry name" value="Intergrase catalytic core"/>
    <property type="match status" value="1"/>
</dbReference>
<dbReference type="PROSITE" id="PS51898">
    <property type="entry name" value="TYR_RECOMBINASE"/>
    <property type="match status" value="1"/>
</dbReference>
<reference evidence="4 5" key="1">
    <citation type="journal article" date="2019" name="Nat. Med.">
        <title>A library of human gut bacterial isolates paired with longitudinal multiomics data enables mechanistic microbiome research.</title>
        <authorList>
            <person name="Poyet M."/>
            <person name="Groussin M."/>
            <person name="Gibbons S.M."/>
            <person name="Avila-Pacheco J."/>
            <person name="Jiang X."/>
            <person name="Kearney S.M."/>
            <person name="Perrotta A.R."/>
            <person name="Berdy B."/>
            <person name="Zhao S."/>
            <person name="Lieberman T.D."/>
            <person name="Swanson P.K."/>
            <person name="Smith M."/>
            <person name="Roesemann S."/>
            <person name="Alexander J.E."/>
            <person name="Rich S.A."/>
            <person name="Livny J."/>
            <person name="Vlamakis H."/>
            <person name="Clish C."/>
            <person name="Bullock K."/>
            <person name="Deik A."/>
            <person name="Scott J."/>
            <person name="Pierce K.A."/>
            <person name="Xavier R.J."/>
            <person name="Alm E.J."/>
        </authorList>
    </citation>
    <scope>NUCLEOTIDE SEQUENCE [LARGE SCALE GENOMIC DNA]</scope>
    <source>
        <strain evidence="4 5">BIOML-A188</strain>
    </source>
</reference>
<name>A0A6I0MSZ2_BACT4</name>
<dbReference type="Pfam" id="PF00589">
    <property type="entry name" value="Phage_integrase"/>
    <property type="match status" value="1"/>
</dbReference>
<dbReference type="Proteomes" id="UP000440614">
    <property type="component" value="Unassembled WGS sequence"/>
</dbReference>
<evidence type="ECO:0000313" key="4">
    <source>
        <dbReference type="EMBL" id="KAB4304346.1"/>
    </source>
</evidence>
<feature type="domain" description="Tyr recombinase" evidence="3">
    <location>
        <begin position="3"/>
        <end position="191"/>
    </location>
</feature>
<feature type="transmembrane region" description="Helical" evidence="2">
    <location>
        <begin position="33"/>
        <end position="58"/>
    </location>
</feature>
<dbReference type="SUPFAM" id="SSF56349">
    <property type="entry name" value="DNA breaking-rejoining enzymes"/>
    <property type="match status" value="1"/>
</dbReference>
<dbReference type="EMBL" id="WCSY01000051">
    <property type="protein sequence ID" value="KAB4304346.1"/>
    <property type="molecule type" value="Genomic_DNA"/>
</dbReference>
<dbReference type="GO" id="GO:0003677">
    <property type="term" value="F:DNA binding"/>
    <property type="evidence" value="ECO:0007669"/>
    <property type="project" value="InterPro"/>
</dbReference>
<dbReference type="InterPro" id="IPR002104">
    <property type="entry name" value="Integrase_catalytic"/>
</dbReference>
<dbReference type="InterPro" id="IPR013762">
    <property type="entry name" value="Integrase-like_cat_sf"/>
</dbReference>
<keyword evidence="2" id="KW-0472">Membrane</keyword>
<dbReference type="GO" id="GO:0006310">
    <property type="term" value="P:DNA recombination"/>
    <property type="evidence" value="ECO:0007669"/>
    <property type="project" value="UniProtKB-KW"/>
</dbReference>
<evidence type="ECO:0000313" key="5">
    <source>
        <dbReference type="Proteomes" id="UP000440614"/>
    </source>
</evidence>
<comment type="caution">
    <text evidence="4">The sequence shown here is derived from an EMBL/GenBank/DDBJ whole genome shotgun (WGS) entry which is preliminary data.</text>
</comment>
<dbReference type="AlphaFoldDB" id="A0A6I0MSZ2"/>
<keyword evidence="2" id="KW-0812">Transmembrane</keyword>
<dbReference type="GO" id="GO:0015074">
    <property type="term" value="P:DNA integration"/>
    <property type="evidence" value="ECO:0007669"/>
    <property type="project" value="InterPro"/>
</dbReference>
<organism evidence="4 5">
    <name type="scientific">Bacteroides thetaiotaomicron</name>
    <dbReference type="NCBI Taxonomy" id="818"/>
    <lineage>
        <taxon>Bacteria</taxon>
        <taxon>Pseudomonadati</taxon>
        <taxon>Bacteroidota</taxon>
        <taxon>Bacteroidia</taxon>
        <taxon>Bacteroidales</taxon>
        <taxon>Bacteroidaceae</taxon>
        <taxon>Bacteroides</taxon>
    </lineage>
</organism>
<gene>
    <name evidence="4" type="ORF">GAO51_28545</name>
</gene>
<protein>
    <submittedName>
        <fullName evidence="4">Tyrosine-type recombinase/integrase</fullName>
    </submittedName>
</protein>
<evidence type="ECO:0000256" key="1">
    <source>
        <dbReference type="ARBA" id="ARBA00023172"/>
    </source>
</evidence>
<proteinExistence type="predicted"/>
<dbReference type="RefSeq" id="WP_202578210.1">
    <property type="nucleotide sequence ID" value="NZ_JANUSI010000001.1"/>
</dbReference>